<dbReference type="AlphaFoldDB" id="A0AA88T0Q2"/>
<proteinExistence type="predicted"/>
<dbReference type="Proteomes" id="UP001187415">
    <property type="component" value="Unassembled WGS sequence"/>
</dbReference>
<accession>A0AA88T0Q2</accession>
<organism evidence="1 2">
    <name type="scientific">Channa striata</name>
    <name type="common">Snakehead murrel</name>
    <name type="synonym">Ophicephalus striatus</name>
    <dbReference type="NCBI Taxonomy" id="64152"/>
    <lineage>
        <taxon>Eukaryota</taxon>
        <taxon>Metazoa</taxon>
        <taxon>Chordata</taxon>
        <taxon>Craniata</taxon>
        <taxon>Vertebrata</taxon>
        <taxon>Euteleostomi</taxon>
        <taxon>Actinopterygii</taxon>
        <taxon>Neopterygii</taxon>
        <taxon>Teleostei</taxon>
        <taxon>Neoteleostei</taxon>
        <taxon>Acanthomorphata</taxon>
        <taxon>Anabantaria</taxon>
        <taxon>Anabantiformes</taxon>
        <taxon>Channoidei</taxon>
        <taxon>Channidae</taxon>
        <taxon>Channa</taxon>
    </lineage>
</organism>
<gene>
    <name evidence="1" type="ORF">Q5P01_003848</name>
</gene>
<reference evidence="1" key="1">
    <citation type="submission" date="2023-07" db="EMBL/GenBank/DDBJ databases">
        <title>Chromosome-level Genome Assembly of Striped Snakehead (Channa striata).</title>
        <authorList>
            <person name="Liu H."/>
        </authorList>
    </citation>
    <scope>NUCLEOTIDE SEQUENCE</scope>
    <source>
        <strain evidence="1">Gz</strain>
        <tissue evidence="1">Muscle</tissue>
    </source>
</reference>
<sequence length="66" mass="7373">MPEKLKPRPLTIRTVTWKQHNNKTVAALTLSAPTTLFGTLCLQPKVTSDTSEACFFSKQDSEEMCT</sequence>
<dbReference type="EMBL" id="JAUPFM010000002">
    <property type="protein sequence ID" value="KAK2859228.1"/>
    <property type="molecule type" value="Genomic_DNA"/>
</dbReference>
<name>A0AA88T0Q2_CHASR</name>
<protein>
    <submittedName>
        <fullName evidence="1">Uncharacterized protein</fullName>
    </submittedName>
</protein>
<keyword evidence="2" id="KW-1185">Reference proteome</keyword>
<evidence type="ECO:0000313" key="2">
    <source>
        <dbReference type="Proteomes" id="UP001187415"/>
    </source>
</evidence>
<comment type="caution">
    <text evidence="1">The sequence shown here is derived from an EMBL/GenBank/DDBJ whole genome shotgun (WGS) entry which is preliminary data.</text>
</comment>
<evidence type="ECO:0000313" key="1">
    <source>
        <dbReference type="EMBL" id="KAK2859228.1"/>
    </source>
</evidence>